<evidence type="ECO:0000313" key="4">
    <source>
        <dbReference type="Proteomes" id="UP001168972"/>
    </source>
</evidence>
<reference evidence="3" key="2">
    <citation type="submission" date="2023-03" db="EMBL/GenBank/DDBJ databases">
        <authorList>
            <person name="Inwood S.N."/>
            <person name="Skelly J.G."/>
            <person name="Guhlin J."/>
            <person name="Harrop T.W.R."/>
            <person name="Goldson S.G."/>
            <person name="Dearden P.K."/>
        </authorList>
    </citation>
    <scope>NUCLEOTIDE SEQUENCE</scope>
    <source>
        <strain evidence="3">Lincoln</strain>
        <tissue evidence="3">Whole body</tissue>
    </source>
</reference>
<keyword evidence="4" id="KW-1185">Reference proteome</keyword>
<evidence type="ECO:0000313" key="3">
    <source>
        <dbReference type="EMBL" id="KAK0168050.1"/>
    </source>
</evidence>
<feature type="chain" id="PRO_5041339644" evidence="2">
    <location>
        <begin position="28"/>
        <end position="562"/>
    </location>
</feature>
<accession>A0AA39FEI4</accession>
<comment type="caution">
    <text evidence="3">The sequence shown here is derived from an EMBL/GenBank/DDBJ whole genome shotgun (WGS) entry which is preliminary data.</text>
</comment>
<dbReference type="EMBL" id="JAQQBR010001831">
    <property type="protein sequence ID" value="KAK0168050.1"/>
    <property type="molecule type" value="Genomic_DNA"/>
</dbReference>
<sequence length="562" mass="61371">MRDKMKLKNSLQLLALLTLSLVTISTSRSTNKDLLERAAAQLNRLSTFRKTQQEKLKITTKKLPEISEIILNGNNINMSNQSNQKILINTDTMRRIDELATLAYQIAKDSNYSSTMQERIKRSGSGDFITGIAGKVINGVVGASGGLSSGLSGGSSGPQAHDSYGAPVQPYGQPSFSIWDFKKAIINTLVQALKALAGGAIAVKGHLIKGGGFIVQTTGRLISSAGEAASSLGTQIASNAVISQPKPAYGAPGYSYDAPQHQDYSYDGPPPSAEATYSQQSVHHHYGVPSDANPANEPGVLVIKPMINEDHQQNQLNDNHLNDNAQHSQPSLSALEESFGGIPKKNTKTITKLVGLVTGTSGTPQTIQHNEHVDYNPAEHKDQPPSPSLNHQHLDSQHVHNHPSPSSSDYSHAYQHDQQQNQPGHDPQQFLQENSHEIPINQDYQLAYQHIQSLINPYLRLPINEAQSFIGETPNYGLDSSFESLKIPIINQQYQSTFEIGNYGLPNGYGIPMHHGIGISSVYPNLKRASFILPQSKKIKSRNIVVKKAVDFRIKDSMLYSI</sequence>
<feature type="region of interest" description="Disordered" evidence="1">
    <location>
        <begin position="375"/>
        <end position="429"/>
    </location>
</feature>
<feature type="signal peptide" evidence="2">
    <location>
        <begin position="1"/>
        <end position="27"/>
    </location>
</feature>
<name>A0AA39FEI4_MICHY</name>
<dbReference type="Proteomes" id="UP001168972">
    <property type="component" value="Unassembled WGS sequence"/>
</dbReference>
<proteinExistence type="predicted"/>
<evidence type="ECO:0000256" key="1">
    <source>
        <dbReference type="SAM" id="MobiDB-lite"/>
    </source>
</evidence>
<feature type="region of interest" description="Disordered" evidence="1">
    <location>
        <begin position="252"/>
        <end position="296"/>
    </location>
</feature>
<organism evidence="3 4">
    <name type="scientific">Microctonus hyperodae</name>
    <name type="common">Parasitoid wasp</name>
    <dbReference type="NCBI Taxonomy" id="165561"/>
    <lineage>
        <taxon>Eukaryota</taxon>
        <taxon>Metazoa</taxon>
        <taxon>Ecdysozoa</taxon>
        <taxon>Arthropoda</taxon>
        <taxon>Hexapoda</taxon>
        <taxon>Insecta</taxon>
        <taxon>Pterygota</taxon>
        <taxon>Neoptera</taxon>
        <taxon>Endopterygota</taxon>
        <taxon>Hymenoptera</taxon>
        <taxon>Apocrita</taxon>
        <taxon>Ichneumonoidea</taxon>
        <taxon>Braconidae</taxon>
        <taxon>Euphorinae</taxon>
        <taxon>Microctonus</taxon>
    </lineage>
</organism>
<protein>
    <submittedName>
        <fullName evidence="3">Uncharacterized protein</fullName>
    </submittedName>
</protein>
<reference evidence="3" key="1">
    <citation type="journal article" date="2023" name="bioRxiv">
        <title>Scaffold-level genome assemblies of two parasitoid biocontrol wasps reveal the parthenogenesis mechanism and an associated novel virus.</title>
        <authorList>
            <person name="Inwood S."/>
            <person name="Skelly J."/>
            <person name="Guhlin J."/>
            <person name="Harrop T."/>
            <person name="Goldson S."/>
            <person name="Dearden P."/>
        </authorList>
    </citation>
    <scope>NUCLEOTIDE SEQUENCE</scope>
    <source>
        <strain evidence="3">Lincoln</strain>
        <tissue evidence="3">Whole body</tissue>
    </source>
</reference>
<keyword evidence="2" id="KW-0732">Signal</keyword>
<feature type="compositionally biased region" description="Low complexity" evidence="1">
    <location>
        <begin position="416"/>
        <end position="429"/>
    </location>
</feature>
<gene>
    <name evidence="3" type="ORF">PV327_001889</name>
</gene>
<evidence type="ECO:0000256" key="2">
    <source>
        <dbReference type="SAM" id="SignalP"/>
    </source>
</evidence>
<dbReference type="AlphaFoldDB" id="A0AA39FEI4"/>